<dbReference type="Gene3D" id="1.10.10.60">
    <property type="entry name" value="Homeodomain-like"/>
    <property type="match status" value="2"/>
</dbReference>
<dbReference type="PROSITE" id="PS01124">
    <property type="entry name" value="HTH_ARAC_FAMILY_2"/>
    <property type="match status" value="1"/>
</dbReference>
<organism evidence="9 11">
    <name type="scientific">Eisenbergiella massiliensis</name>
    <dbReference type="NCBI Taxonomy" id="1720294"/>
    <lineage>
        <taxon>Bacteria</taxon>
        <taxon>Bacillati</taxon>
        <taxon>Bacillota</taxon>
        <taxon>Clostridia</taxon>
        <taxon>Lachnospirales</taxon>
        <taxon>Lachnospiraceae</taxon>
        <taxon>Eisenbergiella</taxon>
    </lineage>
</organism>
<proteinExistence type="predicted"/>
<keyword evidence="4" id="KW-0804">Transcription</keyword>
<dbReference type="SMART" id="SM00342">
    <property type="entry name" value="HTH_ARAC"/>
    <property type="match status" value="1"/>
</dbReference>
<dbReference type="GO" id="GO:0043565">
    <property type="term" value="F:sequence-specific DNA binding"/>
    <property type="evidence" value="ECO:0007669"/>
    <property type="project" value="InterPro"/>
</dbReference>
<keyword evidence="11" id="KW-1185">Reference proteome</keyword>
<dbReference type="GO" id="GO:0000160">
    <property type="term" value="P:phosphorelay signal transduction system"/>
    <property type="evidence" value="ECO:0007669"/>
    <property type="project" value="InterPro"/>
</dbReference>
<keyword evidence="6" id="KW-0597">Phosphoprotein</keyword>
<evidence type="ECO:0000313" key="12">
    <source>
        <dbReference type="Proteomes" id="UP000261166"/>
    </source>
</evidence>
<sequence length="392" mass="46274">MYKVLFAEDELLVRLGLQNSIPWEKYDMELSVQADNGTEAYELFCKVRPQLVITDIRMEGMDGYELIRKIREIDQDCAIIIITCMNDFEALRSMMGYHISGYILKASMTMEEISGILEKVQSYLKRMWPEEVGRKEKTTEDILRDYFISGEEPCWEKMTCKNGDSFVPEEVKKLIMFRLRKEDHEMINELGYKFIYDVVERNIPRSVVVKINEEDFCALTCYSDSLEIELQKIRHSIDSYLGISFCISLLDRRKNTEMESLYNSYCRLLQKGKQDFPVRSDDRKKLILNAKNYMEEHYKDALSLESISNVVGISASYFSHLFKSETGKNYVDFLNEIRMKHVLDELENTNDKILAIAERNGFRNLEYFSRFFKKKMGTSPAAWRKNRWEKEK</sequence>
<dbReference type="InterPro" id="IPR018062">
    <property type="entry name" value="HTH_AraC-typ_CS"/>
</dbReference>
<evidence type="ECO:0000256" key="6">
    <source>
        <dbReference type="PROSITE-ProRule" id="PRU00169"/>
    </source>
</evidence>
<evidence type="ECO:0000256" key="5">
    <source>
        <dbReference type="ARBA" id="ARBA00024867"/>
    </source>
</evidence>
<dbReference type="InterPro" id="IPR009057">
    <property type="entry name" value="Homeodomain-like_sf"/>
</dbReference>
<dbReference type="Proteomes" id="UP000261166">
    <property type="component" value="Unassembled WGS sequence"/>
</dbReference>
<accession>A0A3E3HW51</accession>
<evidence type="ECO:0000259" key="8">
    <source>
        <dbReference type="PROSITE" id="PS50110"/>
    </source>
</evidence>
<dbReference type="Pfam" id="PF00072">
    <property type="entry name" value="Response_reg"/>
    <property type="match status" value="1"/>
</dbReference>
<dbReference type="SUPFAM" id="SSF46689">
    <property type="entry name" value="Homeodomain-like"/>
    <property type="match status" value="2"/>
</dbReference>
<dbReference type="EMBL" id="QVLV01000031">
    <property type="protein sequence ID" value="RGE56064.1"/>
    <property type="molecule type" value="Genomic_DNA"/>
</dbReference>
<comment type="caution">
    <text evidence="9">The sequence shown here is derived from an EMBL/GenBank/DDBJ whole genome shotgun (WGS) entry which is preliminary data.</text>
</comment>
<evidence type="ECO:0000256" key="3">
    <source>
        <dbReference type="ARBA" id="ARBA00023125"/>
    </source>
</evidence>
<feature type="domain" description="HTH araC/xylS-type" evidence="7">
    <location>
        <begin position="288"/>
        <end position="386"/>
    </location>
</feature>
<dbReference type="Pfam" id="PF12833">
    <property type="entry name" value="HTH_18"/>
    <property type="match status" value="1"/>
</dbReference>
<dbReference type="SMART" id="SM00448">
    <property type="entry name" value="REC"/>
    <property type="match status" value="1"/>
</dbReference>
<dbReference type="InterPro" id="IPR001789">
    <property type="entry name" value="Sig_transdc_resp-reg_receiver"/>
</dbReference>
<dbReference type="InterPro" id="IPR018060">
    <property type="entry name" value="HTH_AraC"/>
</dbReference>
<protein>
    <recommendedName>
        <fullName evidence="1">Stage 0 sporulation protein A homolog</fullName>
    </recommendedName>
</protein>
<evidence type="ECO:0000313" key="10">
    <source>
        <dbReference type="EMBL" id="RGE70559.1"/>
    </source>
</evidence>
<feature type="modified residue" description="4-aspartylphosphate" evidence="6">
    <location>
        <position position="55"/>
    </location>
</feature>
<dbReference type="Gene3D" id="3.40.50.2300">
    <property type="match status" value="1"/>
</dbReference>
<dbReference type="GO" id="GO:0003700">
    <property type="term" value="F:DNA-binding transcription factor activity"/>
    <property type="evidence" value="ECO:0007669"/>
    <property type="project" value="InterPro"/>
</dbReference>
<keyword evidence="2" id="KW-0805">Transcription regulation</keyword>
<evidence type="ECO:0000256" key="2">
    <source>
        <dbReference type="ARBA" id="ARBA00023015"/>
    </source>
</evidence>
<dbReference type="PANTHER" id="PTHR43280:SF30">
    <property type="entry name" value="MMSAB OPERON REGULATORY PROTEIN"/>
    <property type="match status" value="1"/>
</dbReference>
<evidence type="ECO:0000313" key="9">
    <source>
        <dbReference type="EMBL" id="RGE56064.1"/>
    </source>
</evidence>
<dbReference type="OrthoDB" id="159632at2"/>
<dbReference type="RefSeq" id="WP_025490398.1">
    <property type="nucleotide sequence ID" value="NZ_JBKUNB010000023.1"/>
</dbReference>
<evidence type="ECO:0000256" key="4">
    <source>
        <dbReference type="ARBA" id="ARBA00023163"/>
    </source>
</evidence>
<evidence type="ECO:0000259" key="7">
    <source>
        <dbReference type="PROSITE" id="PS01124"/>
    </source>
</evidence>
<reference evidence="9 12" key="1">
    <citation type="submission" date="2018-08" db="EMBL/GenBank/DDBJ databases">
        <title>A genome reference for cultivated species of the human gut microbiota.</title>
        <authorList>
            <person name="Zou Y."/>
            <person name="Xue W."/>
            <person name="Luo G."/>
        </authorList>
    </citation>
    <scope>NUCLEOTIDE SEQUENCE [LARGE SCALE GENOMIC DNA]</scope>
    <source>
        <strain evidence="10 12">AF26-4BH</strain>
        <strain evidence="9">TF05-5AC</strain>
    </source>
</reference>
<dbReference type="SUPFAM" id="SSF52172">
    <property type="entry name" value="CheY-like"/>
    <property type="match status" value="1"/>
</dbReference>
<dbReference type="InterPro" id="IPR011006">
    <property type="entry name" value="CheY-like_superfamily"/>
</dbReference>
<comment type="function">
    <text evidence="5">May play the central regulatory role in sporulation. It may be an element of the effector pathway responsible for the activation of sporulation genes in response to nutritional stress. Spo0A may act in concert with spo0H (a sigma factor) to control the expression of some genes that are critical to the sporulation process.</text>
</comment>
<feature type="domain" description="Response regulatory" evidence="8">
    <location>
        <begin position="3"/>
        <end position="120"/>
    </location>
</feature>
<dbReference type="AlphaFoldDB" id="A0A3E3HW51"/>
<dbReference type="CDD" id="cd17536">
    <property type="entry name" value="REC_YesN-like"/>
    <property type="match status" value="1"/>
</dbReference>
<dbReference type="PROSITE" id="PS00041">
    <property type="entry name" value="HTH_ARAC_FAMILY_1"/>
    <property type="match status" value="1"/>
</dbReference>
<name>A0A3E3HW51_9FIRM</name>
<evidence type="ECO:0000256" key="1">
    <source>
        <dbReference type="ARBA" id="ARBA00018672"/>
    </source>
</evidence>
<dbReference type="PANTHER" id="PTHR43280">
    <property type="entry name" value="ARAC-FAMILY TRANSCRIPTIONAL REGULATOR"/>
    <property type="match status" value="1"/>
</dbReference>
<keyword evidence="3" id="KW-0238">DNA-binding</keyword>
<gene>
    <name evidence="10" type="ORF">DWY69_16635</name>
    <name evidence="9" type="ORF">DXC51_26325</name>
</gene>
<dbReference type="Proteomes" id="UP000260812">
    <property type="component" value="Unassembled WGS sequence"/>
</dbReference>
<dbReference type="EMBL" id="QVLU01000015">
    <property type="protein sequence ID" value="RGE70559.1"/>
    <property type="molecule type" value="Genomic_DNA"/>
</dbReference>
<dbReference type="PROSITE" id="PS50110">
    <property type="entry name" value="RESPONSE_REGULATORY"/>
    <property type="match status" value="1"/>
</dbReference>
<dbReference type="GeneID" id="97990276"/>
<evidence type="ECO:0000313" key="11">
    <source>
        <dbReference type="Proteomes" id="UP000260812"/>
    </source>
</evidence>